<dbReference type="STRING" id="701521.PECL_417"/>
<protein>
    <recommendedName>
        <fullName evidence="3">DNA-directed RNA polymerase beta subunit</fullName>
    </recommendedName>
</protein>
<proteinExistence type="predicted"/>
<dbReference type="HOGENOM" id="CLU_132560_1_2_9"/>
<evidence type="ECO:0000313" key="1">
    <source>
        <dbReference type="EMBL" id="AEV94721.1"/>
    </source>
</evidence>
<evidence type="ECO:0000313" key="2">
    <source>
        <dbReference type="Proteomes" id="UP000005444"/>
    </source>
</evidence>
<dbReference type="eggNOG" id="ENOG5033CM8">
    <property type="taxonomic scope" value="Bacteria"/>
</dbReference>
<sequence length="128" mass="15246">MNNQDYQFDPKIVERFLTDYQDRGMVKWQGFYLSDHTQRIERDAKVERKRAERIKKPPMERGEVLEFIQEAFQKGLRVAIQMNWSDRNQHIPDLIVGLIEGQYQGRIVVNGKLIMIEDIYFIKNGSEV</sequence>
<accession>G8PB92</accession>
<reference evidence="1 2" key="1">
    <citation type="journal article" date="2012" name="J. Bacteriol.">
        <title>Complete Genome Sequence of the Beer Spoilage Organism Pediococcus claussenii ATCC BAA-344T.</title>
        <authorList>
            <person name="Pittet V."/>
            <person name="Abegunde T."/>
            <person name="Marfleet T."/>
            <person name="Haakensen M."/>
            <person name="Morrow K."/>
            <person name="Jayaprakash T."/>
            <person name="Schroeder K."/>
            <person name="Trost B."/>
            <person name="Byrns S."/>
            <person name="Bergsveinson J."/>
            <person name="Kusalik A."/>
            <person name="Ziola B."/>
        </authorList>
    </citation>
    <scope>NUCLEOTIDE SEQUENCE [LARGE SCALE GENOMIC DNA]</scope>
    <source>
        <strain evidence="1 2">ATCC BAA-344</strain>
    </source>
</reference>
<dbReference type="PATRIC" id="fig|701521.8.peg.393"/>
<dbReference type="KEGG" id="pce:PECL_417"/>
<dbReference type="Proteomes" id="UP000005444">
    <property type="component" value="Chromosome"/>
</dbReference>
<dbReference type="AlphaFoldDB" id="G8PB92"/>
<name>G8PB92_PEDCP</name>
<organism evidence="1 2">
    <name type="scientific">Pediococcus claussenii (strain ATCC BAA-344 / DSM 14800 / JCM 18046 / KCTC 3811 / LMG 21948 / P06)</name>
    <dbReference type="NCBI Taxonomy" id="701521"/>
    <lineage>
        <taxon>Bacteria</taxon>
        <taxon>Bacillati</taxon>
        <taxon>Bacillota</taxon>
        <taxon>Bacilli</taxon>
        <taxon>Lactobacillales</taxon>
        <taxon>Lactobacillaceae</taxon>
        <taxon>Pediococcus</taxon>
    </lineage>
</organism>
<keyword evidence="2" id="KW-1185">Reference proteome</keyword>
<gene>
    <name evidence="1" type="ordered locus">PECL_417</name>
</gene>
<dbReference type="RefSeq" id="WP_014214919.1">
    <property type="nucleotide sequence ID" value="NC_016605.1"/>
</dbReference>
<dbReference type="EMBL" id="CP003137">
    <property type="protein sequence ID" value="AEV94721.1"/>
    <property type="molecule type" value="Genomic_DNA"/>
</dbReference>
<evidence type="ECO:0008006" key="3">
    <source>
        <dbReference type="Google" id="ProtNLM"/>
    </source>
</evidence>